<dbReference type="Pfam" id="PF17917">
    <property type="entry name" value="RT_RNaseH"/>
    <property type="match status" value="1"/>
</dbReference>
<evidence type="ECO:0000256" key="4">
    <source>
        <dbReference type="ARBA" id="ARBA00022722"/>
    </source>
</evidence>
<evidence type="ECO:0000256" key="6">
    <source>
        <dbReference type="ARBA" id="ARBA00022801"/>
    </source>
</evidence>
<evidence type="ECO:0000313" key="11">
    <source>
        <dbReference type="Proteomes" id="UP000288805"/>
    </source>
</evidence>
<keyword evidence="7" id="KW-0695">RNA-directed DNA polymerase</keyword>
<evidence type="ECO:0000256" key="8">
    <source>
        <dbReference type="SAM" id="MobiDB-lite"/>
    </source>
</evidence>
<evidence type="ECO:0000256" key="5">
    <source>
        <dbReference type="ARBA" id="ARBA00022759"/>
    </source>
</evidence>
<sequence length="1324" mass="151791">MDPPQEDQNSQHGQGDNPNAYLSMRDRMHPPRMSAPSCIVPPLEQLIIRPHIVTLLPNFHGMESENPYAHIKEFEEVCNTFRKGGASIDLMRLKLFPFTLKDKAKIWLNSLRPRSIRNWVDLQAEFLKKFFPTHRTNGLKRQISNFSTKENEKFHECWERYMEAINACPHHGFDTWLLVSYFYDGMSSCMKQILETMCGGDFMSKNLEEAMDFLSYVSEVSRGWDQPNSREMGRMKAPVNPKGGMYMLSEDMDMKAKVATMARRLEELELKKMHEVQAISETQAYAMPYTICQSCDHVVDECPTIPAVREMLGDQANVVGQFRPNNNTPYGNTYNSSWRNHPNFSWKPRPPPYQPQAQTQAPQQTSSVEQAIVNLSKVMGEQKAINSQLHQKIENVESSQIKRMDGMQNDLSQKIDNIQYSISRLTNLNTLREVKAVITLRSGKEVDQPLPKVRQDEELMSRRTLVKESNNQEEKSGKKNAYKSSIEEEPRIVIKEDMMKKTYASPFSSSFTWKKGIKNSSEILEVLRQVKRGLNVTKKAFLTEQVSAIIQCKSPVKYKDPGCPTISVNIGGTHVEKALLDLGASVNLLPYSVYKQLGLGELKPTAITLSLADRSVKIPRGVIEDVLVQVDKFYYPVDFVVLDTDLTVKEPNYVPIILGRPFLATSNAIINCRNGVMQLTFGNMTLELNIFHLCKRHLHPEEEEGLEEEKGRDLTLFNEEDSQGVTREDPPKLVLKPLPADLKYAYLEEDEKCQVVVSSTLTSDQEDSLLGVLRKCKKAIGWKISDLKGISPLVCTHHIYMEEDAKPVRQPQKRLNPHMQEVNEKGEEVSTRLTSGWRVCIDYRRLNSVTRKDHFPLPFMDQVLERVAGHPFYYFLDDYSRRMPFGLCNAPTTFQRCMLSIFSDMVERIMEVFMDHITIYGGHIISKNGIEVDKVKVELIVKLPPPTNVKGIRQFLGHVGFYRRENRKPYVIYYASKTLNEAQRNYTTTEKELLEVVFALDKFRAYLVGSFIVVFTDHSALKYLLTKQDAKARLIRWIILLQEFNLQIWDKNGVENVVANHLSRLVIAHDSHGLPINDDFPEESLMSIEVAPWYSHIANYLVTGEVPMDYVSKWVEAIPCRSNDHKVVLKFLKENIFSRFGMPKAIISDGGTHFCNKPFETLLAKYGVKHKESLKNEVKGKQGKTGKKSQGPAKFAPPYPLVRNSHHLPPCAKLPFQKSIAFKRYTIGVETKKLWPFEDDCAKLNGNVAAAPHFATFGKTSQAKERIKEEKQRESEENRGQQLQSSFALLEHFPKSIFYMLYTISKLRKFKNPTLQTVYDLELK</sequence>
<dbReference type="CDD" id="cd00303">
    <property type="entry name" value="retropepsin_like"/>
    <property type="match status" value="1"/>
</dbReference>
<dbReference type="InterPro" id="IPR021109">
    <property type="entry name" value="Peptidase_aspartic_dom_sf"/>
</dbReference>
<evidence type="ECO:0000256" key="1">
    <source>
        <dbReference type="ARBA" id="ARBA00012493"/>
    </source>
</evidence>
<keyword evidence="6" id="KW-0378">Hydrolase</keyword>
<dbReference type="Proteomes" id="UP000288805">
    <property type="component" value="Unassembled WGS sequence"/>
</dbReference>
<dbReference type="Pfam" id="PF03732">
    <property type="entry name" value="Retrotrans_gag"/>
    <property type="match status" value="1"/>
</dbReference>
<dbReference type="PANTHER" id="PTHR33067">
    <property type="entry name" value="RNA-DIRECTED DNA POLYMERASE-RELATED"/>
    <property type="match status" value="1"/>
</dbReference>
<dbReference type="GO" id="GO:0003676">
    <property type="term" value="F:nucleic acid binding"/>
    <property type="evidence" value="ECO:0007669"/>
    <property type="project" value="InterPro"/>
</dbReference>
<dbReference type="PANTHER" id="PTHR33067:SF32">
    <property type="entry name" value="ASPARTIC PEPTIDASE DDI1-TYPE DOMAIN-CONTAINING PROTEIN"/>
    <property type="match status" value="1"/>
</dbReference>
<dbReference type="GO" id="GO:0004519">
    <property type="term" value="F:endonuclease activity"/>
    <property type="evidence" value="ECO:0007669"/>
    <property type="project" value="UniProtKB-KW"/>
</dbReference>
<proteinExistence type="predicted"/>
<gene>
    <name evidence="10" type="primary">pol_304</name>
    <name evidence="10" type="ORF">CK203_038691</name>
</gene>
<dbReference type="Pfam" id="PF00665">
    <property type="entry name" value="rve"/>
    <property type="match status" value="1"/>
</dbReference>
<keyword evidence="2" id="KW-0808">Transferase</keyword>
<dbReference type="Gene3D" id="3.30.70.270">
    <property type="match status" value="2"/>
</dbReference>
<feature type="region of interest" description="Disordered" evidence="8">
    <location>
        <begin position="463"/>
        <end position="483"/>
    </location>
</feature>
<dbReference type="CDD" id="cd09274">
    <property type="entry name" value="RNase_HI_RT_Ty3"/>
    <property type="match status" value="1"/>
</dbReference>
<dbReference type="EMBL" id="QGNW01000175">
    <property type="protein sequence ID" value="RVW88232.1"/>
    <property type="molecule type" value="Genomic_DNA"/>
</dbReference>
<dbReference type="CDD" id="cd01647">
    <property type="entry name" value="RT_LTR"/>
    <property type="match status" value="1"/>
</dbReference>
<protein>
    <recommendedName>
        <fullName evidence="1">RNA-directed DNA polymerase</fullName>
        <ecNumber evidence="1">2.7.7.49</ecNumber>
    </recommendedName>
</protein>
<dbReference type="InterPro" id="IPR001584">
    <property type="entry name" value="Integrase_cat-core"/>
</dbReference>
<comment type="caution">
    <text evidence="10">The sequence shown here is derived from an EMBL/GenBank/DDBJ whole genome shotgun (WGS) entry which is preliminary data.</text>
</comment>
<keyword evidence="5" id="KW-0255">Endonuclease</keyword>
<dbReference type="InterPro" id="IPR043128">
    <property type="entry name" value="Rev_trsase/Diguanyl_cyclase"/>
</dbReference>
<dbReference type="InterPro" id="IPR005162">
    <property type="entry name" value="Retrotrans_gag_dom"/>
</dbReference>
<accession>A0A438HUU4</accession>
<dbReference type="Pfam" id="PF13650">
    <property type="entry name" value="Asp_protease_2"/>
    <property type="match status" value="1"/>
</dbReference>
<feature type="region of interest" description="Disordered" evidence="8">
    <location>
        <begin position="1175"/>
        <end position="1195"/>
    </location>
</feature>
<feature type="compositionally biased region" description="Low complexity" evidence="8">
    <location>
        <begin position="355"/>
        <end position="365"/>
    </location>
</feature>
<evidence type="ECO:0000256" key="7">
    <source>
        <dbReference type="ARBA" id="ARBA00022918"/>
    </source>
</evidence>
<dbReference type="SUPFAM" id="SSF50630">
    <property type="entry name" value="Acid proteases"/>
    <property type="match status" value="1"/>
</dbReference>
<dbReference type="EC" id="2.7.7.49" evidence="1"/>
<feature type="domain" description="Integrase catalytic" evidence="9">
    <location>
        <begin position="1077"/>
        <end position="1170"/>
    </location>
</feature>
<reference evidence="10 11" key="1">
    <citation type="journal article" date="2018" name="PLoS Genet.">
        <title>Population sequencing reveals clonal diversity and ancestral inbreeding in the grapevine cultivar Chardonnay.</title>
        <authorList>
            <person name="Roach M.J."/>
            <person name="Johnson D.L."/>
            <person name="Bohlmann J."/>
            <person name="van Vuuren H.J."/>
            <person name="Jones S.J."/>
            <person name="Pretorius I.S."/>
            <person name="Schmidt S.A."/>
            <person name="Borneman A.R."/>
        </authorList>
    </citation>
    <scope>NUCLEOTIDE SEQUENCE [LARGE SCALE GENOMIC DNA]</scope>
    <source>
        <strain evidence="11">cv. Chardonnay</strain>
        <tissue evidence="10">Leaf</tissue>
    </source>
</reference>
<dbReference type="InterPro" id="IPR043502">
    <property type="entry name" value="DNA/RNA_pol_sf"/>
</dbReference>
<feature type="compositionally biased region" description="Polar residues" evidence="8">
    <location>
        <begin position="1"/>
        <end position="17"/>
    </location>
</feature>
<evidence type="ECO:0000259" key="9">
    <source>
        <dbReference type="PROSITE" id="PS50994"/>
    </source>
</evidence>
<organism evidence="10 11">
    <name type="scientific">Vitis vinifera</name>
    <name type="common">Grape</name>
    <dbReference type="NCBI Taxonomy" id="29760"/>
    <lineage>
        <taxon>Eukaryota</taxon>
        <taxon>Viridiplantae</taxon>
        <taxon>Streptophyta</taxon>
        <taxon>Embryophyta</taxon>
        <taxon>Tracheophyta</taxon>
        <taxon>Spermatophyta</taxon>
        <taxon>Magnoliopsida</taxon>
        <taxon>eudicotyledons</taxon>
        <taxon>Gunneridae</taxon>
        <taxon>Pentapetalae</taxon>
        <taxon>rosids</taxon>
        <taxon>Vitales</taxon>
        <taxon>Vitaceae</taxon>
        <taxon>Viteae</taxon>
        <taxon>Vitis</taxon>
    </lineage>
</organism>
<feature type="region of interest" description="Disordered" evidence="8">
    <location>
        <begin position="338"/>
        <end position="367"/>
    </location>
</feature>
<dbReference type="Gene3D" id="2.40.70.10">
    <property type="entry name" value="Acid Proteases"/>
    <property type="match status" value="1"/>
</dbReference>
<keyword evidence="4" id="KW-0540">Nuclease</keyword>
<evidence type="ECO:0000256" key="2">
    <source>
        <dbReference type="ARBA" id="ARBA00022679"/>
    </source>
</evidence>
<dbReference type="PROSITE" id="PS50994">
    <property type="entry name" value="INTEGRASE"/>
    <property type="match status" value="1"/>
</dbReference>
<evidence type="ECO:0000256" key="3">
    <source>
        <dbReference type="ARBA" id="ARBA00022695"/>
    </source>
</evidence>
<dbReference type="Gene3D" id="3.30.420.10">
    <property type="entry name" value="Ribonuclease H-like superfamily/Ribonuclease H"/>
    <property type="match status" value="1"/>
</dbReference>
<dbReference type="GO" id="GO:0016787">
    <property type="term" value="F:hydrolase activity"/>
    <property type="evidence" value="ECO:0007669"/>
    <property type="project" value="UniProtKB-KW"/>
</dbReference>
<dbReference type="SUPFAM" id="SSF56672">
    <property type="entry name" value="DNA/RNA polymerases"/>
    <property type="match status" value="1"/>
</dbReference>
<dbReference type="InterPro" id="IPR012337">
    <property type="entry name" value="RNaseH-like_sf"/>
</dbReference>
<evidence type="ECO:0000313" key="10">
    <source>
        <dbReference type="EMBL" id="RVW88232.1"/>
    </source>
</evidence>
<keyword evidence="3" id="KW-0548">Nucleotidyltransferase</keyword>
<dbReference type="InterPro" id="IPR041373">
    <property type="entry name" value="RT_RNaseH"/>
</dbReference>
<feature type="region of interest" description="Disordered" evidence="8">
    <location>
        <begin position="1"/>
        <end position="27"/>
    </location>
</feature>
<name>A0A438HUU4_VITVI</name>
<dbReference type="InterPro" id="IPR036397">
    <property type="entry name" value="RNaseH_sf"/>
</dbReference>
<dbReference type="GO" id="GO:0015074">
    <property type="term" value="P:DNA integration"/>
    <property type="evidence" value="ECO:0007669"/>
    <property type="project" value="InterPro"/>
</dbReference>
<dbReference type="GO" id="GO:0003964">
    <property type="term" value="F:RNA-directed DNA polymerase activity"/>
    <property type="evidence" value="ECO:0007669"/>
    <property type="project" value="UniProtKB-KW"/>
</dbReference>
<dbReference type="SUPFAM" id="SSF53098">
    <property type="entry name" value="Ribonuclease H-like"/>
    <property type="match status" value="1"/>
</dbReference>